<dbReference type="GO" id="GO:0030026">
    <property type="term" value="P:intracellular manganese ion homeostasis"/>
    <property type="evidence" value="ECO:0007669"/>
    <property type="project" value="InterPro"/>
</dbReference>
<feature type="transmembrane region" description="Helical" evidence="5">
    <location>
        <begin position="36"/>
        <end position="55"/>
    </location>
</feature>
<organism evidence="6 7">
    <name type="scientific">Candidatus Komeilibacteria bacterium RIFCSPLOWO2_01_FULL_45_10</name>
    <dbReference type="NCBI Taxonomy" id="1798550"/>
    <lineage>
        <taxon>Bacteria</taxon>
        <taxon>Candidatus Komeiliibacteriota</taxon>
    </lineage>
</organism>
<feature type="transmembrane region" description="Helical" evidence="5">
    <location>
        <begin position="101"/>
        <end position="121"/>
    </location>
</feature>
<evidence type="ECO:0008006" key="8">
    <source>
        <dbReference type="Google" id="ProtNLM"/>
    </source>
</evidence>
<dbReference type="EMBL" id="MHKL01000038">
    <property type="protein sequence ID" value="OGY88817.1"/>
    <property type="molecule type" value="Genomic_DNA"/>
</dbReference>
<evidence type="ECO:0000313" key="6">
    <source>
        <dbReference type="EMBL" id="OGY88817.1"/>
    </source>
</evidence>
<keyword evidence="4 5" id="KW-0472">Membrane</keyword>
<comment type="subcellular location">
    <subcellularLocation>
        <location evidence="1">Endomembrane system</location>
        <topology evidence="1">Multi-pass membrane protein</topology>
    </subcellularLocation>
</comment>
<evidence type="ECO:0000313" key="7">
    <source>
        <dbReference type="Proteomes" id="UP000178849"/>
    </source>
</evidence>
<comment type="caution">
    <text evidence="6">The sequence shown here is derived from an EMBL/GenBank/DDBJ whole genome shotgun (WGS) entry which is preliminary data.</text>
</comment>
<evidence type="ECO:0000256" key="5">
    <source>
        <dbReference type="SAM" id="Phobius"/>
    </source>
</evidence>
<dbReference type="AlphaFoldDB" id="A0A1G2BKT3"/>
<evidence type="ECO:0000256" key="2">
    <source>
        <dbReference type="ARBA" id="ARBA00022692"/>
    </source>
</evidence>
<dbReference type="GO" id="GO:0005384">
    <property type="term" value="F:manganese ion transmembrane transporter activity"/>
    <property type="evidence" value="ECO:0007669"/>
    <property type="project" value="InterPro"/>
</dbReference>
<accession>A0A1G2BKT3</accession>
<protein>
    <recommendedName>
        <fullName evidence="8">VIT family protein</fullName>
    </recommendedName>
</protein>
<dbReference type="InterPro" id="IPR008217">
    <property type="entry name" value="Ccc1_fam"/>
</dbReference>
<feature type="transmembrane region" description="Helical" evidence="5">
    <location>
        <begin position="12"/>
        <end position="30"/>
    </location>
</feature>
<evidence type="ECO:0000256" key="4">
    <source>
        <dbReference type="ARBA" id="ARBA00023136"/>
    </source>
</evidence>
<reference evidence="6 7" key="1">
    <citation type="journal article" date="2016" name="Nat. Commun.">
        <title>Thousands of microbial genomes shed light on interconnected biogeochemical processes in an aquifer system.</title>
        <authorList>
            <person name="Anantharaman K."/>
            <person name="Brown C.T."/>
            <person name="Hug L.A."/>
            <person name="Sharon I."/>
            <person name="Castelle C.J."/>
            <person name="Probst A.J."/>
            <person name="Thomas B.C."/>
            <person name="Singh A."/>
            <person name="Wilkins M.J."/>
            <person name="Karaoz U."/>
            <person name="Brodie E.L."/>
            <person name="Williams K.H."/>
            <person name="Hubbard S.S."/>
            <person name="Banfield J.F."/>
        </authorList>
    </citation>
    <scope>NUCLEOTIDE SEQUENCE [LARGE SCALE GENOMIC DNA]</scope>
</reference>
<dbReference type="STRING" id="1798550.A2927_00290"/>
<name>A0A1G2BKT3_9BACT</name>
<feature type="transmembrane region" description="Helical" evidence="5">
    <location>
        <begin position="133"/>
        <end position="150"/>
    </location>
</feature>
<sequence>MKLSILKGFSYGLTSGVITTLGLMVGLHAGTHSKTVVISGILVIAVADALSDALGIHISEESENQHTQKEIWQSTLMTFAAKFVFALTFVVPILIFSLPIAIIASVAWGLFLIALFSYYLAKRQQTKPWGVMTEHLLIAILVITLTHYLGDWLNRL</sequence>
<dbReference type="GO" id="GO:0012505">
    <property type="term" value="C:endomembrane system"/>
    <property type="evidence" value="ECO:0007669"/>
    <property type="project" value="UniProtKB-SubCell"/>
</dbReference>
<evidence type="ECO:0000256" key="3">
    <source>
        <dbReference type="ARBA" id="ARBA00022989"/>
    </source>
</evidence>
<dbReference type="Proteomes" id="UP000178849">
    <property type="component" value="Unassembled WGS sequence"/>
</dbReference>
<proteinExistence type="predicted"/>
<dbReference type="CDD" id="cd01059">
    <property type="entry name" value="CCC1_like"/>
    <property type="match status" value="1"/>
</dbReference>
<feature type="transmembrane region" description="Helical" evidence="5">
    <location>
        <begin position="76"/>
        <end position="95"/>
    </location>
</feature>
<keyword evidence="3 5" id="KW-1133">Transmembrane helix</keyword>
<gene>
    <name evidence="6" type="ORF">A2927_00290</name>
</gene>
<evidence type="ECO:0000256" key="1">
    <source>
        <dbReference type="ARBA" id="ARBA00004127"/>
    </source>
</evidence>
<keyword evidence="2 5" id="KW-0812">Transmembrane</keyword>
<dbReference type="Pfam" id="PF01988">
    <property type="entry name" value="VIT1"/>
    <property type="match status" value="1"/>
</dbReference>